<dbReference type="STRING" id="1890683.A0A427Y7A3"/>
<gene>
    <name evidence="1" type="ORF">EHS25_003431</name>
</gene>
<keyword evidence="2" id="KW-1185">Reference proteome</keyword>
<evidence type="ECO:0000313" key="2">
    <source>
        <dbReference type="Proteomes" id="UP000279259"/>
    </source>
</evidence>
<organism evidence="1 2">
    <name type="scientific">Saitozyma podzolica</name>
    <dbReference type="NCBI Taxonomy" id="1890683"/>
    <lineage>
        <taxon>Eukaryota</taxon>
        <taxon>Fungi</taxon>
        <taxon>Dikarya</taxon>
        <taxon>Basidiomycota</taxon>
        <taxon>Agaricomycotina</taxon>
        <taxon>Tremellomycetes</taxon>
        <taxon>Tremellales</taxon>
        <taxon>Trimorphomycetaceae</taxon>
        <taxon>Saitozyma</taxon>
    </lineage>
</organism>
<dbReference type="AlphaFoldDB" id="A0A427Y7A3"/>
<sequence>MSVSRGGERHIREGRPIELPRVHDRYNDASAGFKIVSSDNVAFHVGRCYVEAGSRVFKDMLGAGEHLAANPEISLTDEELETADILTVLIDLWYGHPFPIPTYDNVFLLQRTLPLMRKYDCPAALYTVHRAIKSYLLEGAGPLGCFVLLADLEDVQGCAMAIQRAGGWQWSAGESLVDGCKKGATTTSLQDHVPGASAFDVTGWSKALFMAVQPVYSIALLRAAREVSGSLIGKTDWALVANTFTRLMEPPTSKT</sequence>
<protein>
    <recommendedName>
        <fullName evidence="3">BTB domain-containing protein</fullName>
    </recommendedName>
</protein>
<evidence type="ECO:0008006" key="3">
    <source>
        <dbReference type="Google" id="ProtNLM"/>
    </source>
</evidence>
<comment type="caution">
    <text evidence="1">The sequence shown here is derived from an EMBL/GenBank/DDBJ whole genome shotgun (WGS) entry which is preliminary data.</text>
</comment>
<name>A0A427Y7A3_9TREE</name>
<dbReference type="Gene3D" id="3.30.710.10">
    <property type="entry name" value="Potassium Channel Kv1.1, Chain A"/>
    <property type="match status" value="1"/>
</dbReference>
<dbReference type="Proteomes" id="UP000279259">
    <property type="component" value="Unassembled WGS sequence"/>
</dbReference>
<dbReference type="InterPro" id="IPR011333">
    <property type="entry name" value="SKP1/BTB/POZ_sf"/>
</dbReference>
<evidence type="ECO:0000313" key="1">
    <source>
        <dbReference type="EMBL" id="RSH86944.1"/>
    </source>
</evidence>
<dbReference type="EMBL" id="RSCD01000018">
    <property type="protein sequence ID" value="RSH86944.1"/>
    <property type="molecule type" value="Genomic_DNA"/>
</dbReference>
<reference evidence="1 2" key="1">
    <citation type="submission" date="2018-11" db="EMBL/GenBank/DDBJ databases">
        <title>Genome sequence of Saitozyma podzolica DSM 27192.</title>
        <authorList>
            <person name="Aliyu H."/>
            <person name="Gorte O."/>
            <person name="Ochsenreither K."/>
        </authorList>
    </citation>
    <scope>NUCLEOTIDE SEQUENCE [LARGE SCALE GENOMIC DNA]</scope>
    <source>
        <strain evidence="1 2">DSM 27192</strain>
    </source>
</reference>
<accession>A0A427Y7A3</accession>
<dbReference type="OrthoDB" id="2574774at2759"/>
<proteinExistence type="predicted"/>